<protein>
    <submittedName>
        <fullName evidence="1">Uncharacterized protein</fullName>
    </submittedName>
</protein>
<keyword evidence="2" id="KW-1185">Reference proteome</keyword>
<organism evidence="1 2">
    <name type="scientific">Heracleum sosnowskyi</name>
    <dbReference type="NCBI Taxonomy" id="360622"/>
    <lineage>
        <taxon>Eukaryota</taxon>
        <taxon>Viridiplantae</taxon>
        <taxon>Streptophyta</taxon>
        <taxon>Embryophyta</taxon>
        <taxon>Tracheophyta</taxon>
        <taxon>Spermatophyta</taxon>
        <taxon>Magnoliopsida</taxon>
        <taxon>eudicotyledons</taxon>
        <taxon>Gunneridae</taxon>
        <taxon>Pentapetalae</taxon>
        <taxon>asterids</taxon>
        <taxon>campanulids</taxon>
        <taxon>Apiales</taxon>
        <taxon>Apiaceae</taxon>
        <taxon>Apioideae</taxon>
        <taxon>apioid superclade</taxon>
        <taxon>Tordylieae</taxon>
        <taxon>Tordyliinae</taxon>
        <taxon>Heracleum</taxon>
    </lineage>
</organism>
<evidence type="ECO:0000313" key="2">
    <source>
        <dbReference type="Proteomes" id="UP001237642"/>
    </source>
</evidence>
<reference evidence="1" key="1">
    <citation type="submission" date="2023-02" db="EMBL/GenBank/DDBJ databases">
        <title>Genome of toxic invasive species Heracleum sosnowskyi carries increased number of genes despite the absence of recent whole-genome duplications.</title>
        <authorList>
            <person name="Schelkunov M."/>
            <person name="Shtratnikova V."/>
            <person name="Makarenko M."/>
            <person name="Klepikova A."/>
            <person name="Omelchenko D."/>
            <person name="Novikova G."/>
            <person name="Obukhova E."/>
            <person name="Bogdanov V."/>
            <person name="Penin A."/>
            <person name="Logacheva M."/>
        </authorList>
    </citation>
    <scope>NUCLEOTIDE SEQUENCE</scope>
    <source>
        <strain evidence="1">Hsosn_3</strain>
        <tissue evidence="1">Leaf</tissue>
    </source>
</reference>
<sequence length="163" mass="18336">MGHWITKTDLLIRIQRELGRPALISGTNRSTYNGFLEGQNTSSSLNMFFDTASVYHLLRRAICTTLYVHSVHKGDVNVLAAVPSHNIVFSLGSGGVNKQSDRLKDFLERSPGYSYITHEEMTVMVEAFLRTSLVMLFHPEDILIEFLHTQALVPLFCQTIHAA</sequence>
<comment type="caution">
    <text evidence="1">The sequence shown here is derived from an EMBL/GenBank/DDBJ whole genome shotgun (WGS) entry which is preliminary data.</text>
</comment>
<dbReference type="AlphaFoldDB" id="A0AAD8ISW9"/>
<name>A0AAD8ISW9_9APIA</name>
<accession>A0AAD8ISW9</accession>
<proteinExistence type="predicted"/>
<reference evidence="1" key="2">
    <citation type="submission" date="2023-05" db="EMBL/GenBank/DDBJ databases">
        <authorList>
            <person name="Schelkunov M.I."/>
        </authorList>
    </citation>
    <scope>NUCLEOTIDE SEQUENCE</scope>
    <source>
        <strain evidence="1">Hsosn_3</strain>
        <tissue evidence="1">Leaf</tissue>
    </source>
</reference>
<gene>
    <name evidence="1" type="ORF">POM88_010578</name>
</gene>
<evidence type="ECO:0000313" key="1">
    <source>
        <dbReference type="EMBL" id="KAK1391522.1"/>
    </source>
</evidence>
<dbReference type="Proteomes" id="UP001237642">
    <property type="component" value="Unassembled WGS sequence"/>
</dbReference>
<dbReference type="EMBL" id="JAUIZM010000003">
    <property type="protein sequence ID" value="KAK1391522.1"/>
    <property type="molecule type" value="Genomic_DNA"/>
</dbReference>